<reference evidence="2 3" key="1">
    <citation type="submission" date="2014-05" db="EMBL/GenBank/DDBJ databases">
        <authorList>
            <person name="Bishop-Lilly K.A."/>
            <person name="Broomall S.M."/>
            <person name="Chain P.S."/>
            <person name="Chertkov O."/>
            <person name="Coyne S.R."/>
            <person name="Daligault H.E."/>
            <person name="Davenport K.W."/>
            <person name="Erkkila T."/>
            <person name="Frey K.G."/>
            <person name="Gibbons H.S."/>
            <person name="Gu W."/>
            <person name="Jaissle J."/>
            <person name="Johnson S.L."/>
            <person name="Koroleva G.I."/>
            <person name="Ladner J.T."/>
            <person name="Lo C.-C."/>
            <person name="Minogue T.D."/>
            <person name="Munk C."/>
            <person name="Palacios G.F."/>
            <person name="Redden C.L."/>
            <person name="Rosenzweig C.N."/>
            <person name="Scholz M.B."/>
            <person name="Teshima H."/>
            <person name="Xu Y."/>
        </authorList>
    </citation>
    <scope>NUCLEOTIDE SEQUENCE [LARGE SCALE GENOMIC DNA]</scope>
    <source>
        <strain evidence="2 3">DDS 22E-1</strain>
    </source>
</reference>
<comment type="similarity">
    <text evidence="1">Belongs to the enoyl-CoA hydratase/isomerase family.</text>
</comment>
<dbReference type="GO" id="GO:0003824">
    <property type="term" value="F:catalytic activity"/>
    <property type="evidence" value="ECO:0007669"/>
    <property type="project" value="UniProtKB-ARBA"/>
</dbReference>
<dbReference type="PANTHER" id="PTHR43802:SF1">
    <property type="entry name" value="IP11341P-RELATED"/>
    <property type="match status" value="1"/>
</dbReference>
<keyword evidence="3" id="KW-1185">Reference proteome</keyword>
<dbReference type="InterPro" id="IPR029045">
    <property type="entry name" value="ClpP/crotonase-like_dom_sf"/>
</dbReference>
<dbReference type="KEGG" id="bcen:DM39_4121"/>
<sequence>MTETSSVLIEHPEPGIAIIRLNRPDAMNAFTPSMMSAYHEALDTVDKDPETRAVVLAASGRGFCSGLDLKSVSLQPGGEHHGAIALVALQELFGTSTVHMRRIRQPIIAAVNGAAVGVGFALTLAADVRVASRSAKFLVGAVKIGLSAGETGISYHLPRLIGAGRAFEIMLTGRPVTAAEADQIGLVSRLVEDDRVMAEAMDVARQIIANSPFASKHTKQIMWSNLDASSFEAASQLENHTQVVAMLTADFDEATKAFIEKRAPRFGGI</sequence>
<dbReference type="Proteomes" id="UP000029413">
    <property type="component" value="Chromosome 2"/>
</dbReference>
<dbReference type="InterPro" id="IPR014748">
    <property type="entry name" value="Enoyl-CoA_hydra_C"/>
</dbReference>
<dbReference type="InterPro" id="IPR001753">
    <property type="entry name" value="Enoyl-CoA_hydra/iso"/>
</dbReference>
<accession>A0AAN0RUN5</accession>
<organism evidence="2 3">
    <name type="scientific">Burkholderia cenocepacia</name>
    <dbReference type="NCBI Taxonomy" id="95486"/>
    <lineage>
        <taxon>Bacteria</taxon>
        <taxon>Pseudomonadati</taxon>
        <taxon>Pseudomonadota</taxon>
        <taxon>Betaproteobacteria</taxon>
        <taxon>Burkholderiales</taxon>
        <taxon>Burkholderiaceae</taxon>
        <taxon>Burkholderia</taxon>
        <taxon>Burkholderia cepacia complex</taxon>
    </lineage>
</organism>
<dbReference type="PANTHER" id="PTHR43802">
    <property type="entry name" value="ENOYL-COA HYDRATASE"/>
    <property type="match status" value="1"/>
</dbReference>
<evidence type="ECO:0000313" key="3">
    <source>
        <dbReference type="Proteomes" id="UP000029413"/>
    </source>
</evidence>
<proteinExistence type="inferred from homology"/>
<protein>
    <submittedName>
        <fullName evidence="2">Enoyl-CoA hydratase/isomerase family protein</fullName>
    </submittedName>
</protein>
<dbReference type="SUPFAM" id="SSF52096">
    <property type="entry name" value="ClpP/crotonase"/>
    <property type="match status" value="1"/>
</dbReference>
<dbReference type="Pfam" id="PF00378">
    <property type="entry name" value="ECH_1"/>
    <property type="match status" value="1"/>
</dbReference>
<evidence type="ECO:0000256" key="1">
    <source>
        <dbReference type="ARBA" id="ARBA00005254"/>
    </source>
</evidence>
<dbReference type="EMBL" id="CP007784">
    <property type="protein sequence ID" value="AIO34440.1"/>
    <property type="molecule type" value="Genomic_DNA"/>
</dbReference>
<dbReference type="Gene3D" id="1.10.12.10">
    <property type="entry name" value="Lyase 2-enoyl-coa Hydratase, Chain A, domain 2"/>
    <property type="match status" value="1"/>
</dbReference>
<evidence type="ECO:0000313" key="2">
    <source>
        <dbReference type="EMBL" id="AIO34440.1"/>
    </source>
</evidence>
<dbReference type="Gene3D" id="3.90.226.10">
    <property type="entry name" value="2-enoyl-CoA Hydratase, Chain A, domain 1"/>
    <property type="match status" value="1"/>
</dbReference>
<dbReference type="AlphaFoldDB" id="A0AAN0RUN5"/>
<name>A0AAN0RUN5_9BURK</name>
<dbReference type="CDD" id="cd06558">
    <property type="entry name" value="crotonase-like"/>
    <property type="match status" value="1"/>
</dbReference>
<gene>
    <name evidence="2" type="ORF">DM39_4121</name>
</gene>